<name>A0ABR8FVC9_9NOSO</name>
<feature type="domain" description="General stress protein FMN-binding split barrel" evidence="1">
    <location>
        <begin position="10"/>
        <end position="140"/>
    </location>
</feature>
<dbReference type="PANTHER" id="PTHR34818:SF1">
    <property type="entry name" value="PROTEIN BLI-3"/>
    <property type="match status" value="1"/>
</dbReference>
<accession>A0ABR8FVC9</accession>
<dbReference type="InterPro" id="IPR052917">
    <property type="entry name" value="Stress-Dev_Protein"/>
</dbReference>
<sequence>MTISTNSDRQIQQLQELIQDIDSGMLTTVNDDGSLHSCPMYSINEIDAEGRLWFFTSSNSHRVSEIEHNQQVNVSFSSCEQQRYVSISGTAQLLKDRQKMAELWKPKLETWFSQGLDQPDLALLQVNIKQADYWDSSSSYHPQTINFSSL</sequence>
<dbReference type="InterPro" id="IPR012349">
    <property type="entry name" value="Split_barrel_FMN-bd"/>
</dbReference>
<comment type="caution">
    <text evidence="2">The sequence shown here is derived from an EMBL/GenBank/DDBJ whole genome shotgun (WGS) entry which is preliminary data.</text>
</comment>
<evidence type="ECO:0000313" key="3">
    <source>
        <dbReference type="Proteomes" id="UP000603457"/>
    </source>
</evidence>
<organism evidence="2 3">
    <name type="scientific">Nostoc spongiaeforme FACHB-130</name>
    <dbReference type="NCBI Taxonomy" id="1357510"/>
    <lineage>
        <taxon>Bacteria</taxon>
        <taxon>Bacillati</taxon>
        <taxon>Cyanobacteriota</taxon>
        <taxon>Cyanophyceae</taxon>
        <taxon>Nostocales</taxon>
        <taxon>Nostocaceae</taxon>
        <taxon>Nostoc</taxon>
    </lineage>
</organism>
<dbReference type="EMBL" id="JACJTB010000010">
    <property type="protein sequence ID" value="MBD2594731.1"/>
    <property type="molecule type" value="Genomic_DNA"/>
</dbReference>
<dbReference type="Pfam" id="PF16242">
    <property type="entry name" value="Pyrid_ox_like"/>
    <property type="match status" value="1"/>
</dbReference>
<protein>
    <submittedName>
        <fullName evidence="2">Pyridoxamine 5'-phosphate oxidase family protein</fullName>
    </submittedName>
</protein>
<evidence type="ECO:0000259" key="1">
    <source>
        <dbReference type="Pfam" id="PF16242"/>
    </source>
</evidence>
<proteinExistence type="predicted"/>
<dbReference type="Gene3D" id="2.30.110.10">
    <property type="entry name" value="Electron Transport, Fmn-binding Protein, Chain A"/>
    <property type="match status" value="1"/>
</dbReference>
<dbReference type="Proteomes" id="UP000603457">
    <property type="component" value="Unassembled WGS sequence"/>
</dbReference>
<dbReference type="PANTHER" id="PTHR34818">
    <property type="entry name" value="PROTEIN BLI-3"/>
    <property type="match status" value="1"/>
</dbReference>
<evidence type="ECO:0000313" key="2">
    <source>
        <dbReference type="EMBL" id="MBD2594731.1"/>
    </source>
</evidence>
<dbReference type="InterPro" id="IPR038725">
    <property type="entry name" value="YdaG_split_barrel_FMN-bd"/>
</dbReference>
<gene>
    <name evidence="2" type="ORF">H6G74_10370</name>
</gene>
<dbReference type="SUPFAM" id="SSF50475">
    <property type="entry name" value="FMN-binding split barrel"/>
    <property type="match status" value="1"/>
</dbReference>
<reference evidence="2 3" key="1">
    <citation type="journal article" date="2020" name="ISME J.">
        <title>Comparative genomics reveals insights into cyanobacterial evolution and habitat adaptation.</title>
        <authorList>
            <person name="Chen M.Y."/>
            <person name="Teng W.K."/>
            <person name="Zhao L."/>
            <person name="Hu C.X."/>
            <person name="Zhou Y.K."/>
            <person name="Han B.P."/>
            <person name="Song L.R."/>
            <person name="Shu W.S."/>
        </authorList>
    </citation>
    <scope>NUCLEOTIDE SEQUENCE [LARGE SCALE GENOMIC DNA]</scope>
    <source>
        <strain evidence="2 3">FACHB-130</strain>
    </source>
</reference>
<keyword evidence="3" id="KW-1185">Reference proteome</keyword>
<dbReference type="RefSeq" id="WP_190967582.1">
    <property type="nucleotide sequence ID" value="NZ_JACJTB010000010.1"/>
</dbReference>